<dbReference type="Proteomes" id="UP000694864">
    <property type="component" value="Chromosome 12"/>
</dbReference>
<dbReference type="PANTHER" id="PTHR11017:SF388">
    <property type="entry name" value="TIR DOMAIN-CONTAINING PROTEIN"/>
    <property type="match status" value="1"/>
</dbReference>
<dbReference type="InterPro" id="IPR032675">
    <property type="entry name" value="LRR_dom_sf"/>
</dbReference>
<dbReference type="Pfam" id="PF25013">
    <property type="entry name" value="LRR_Zer-1"/>
    <property type="match status" value="1"/>
</dbReference>
<gene>
    <name evidence="5" type="primary">LOC104732302</name>
</gene>
<keyword evidence="2" id="KW-1133">Transmembrane helix</keyword>
<dbReference type="SUPFAM" id="SSF52058">
    <property type="entry name" value="L domain-like"/>
    <property type="match status" value="1"/>
</dbReference>
<reference evidence="4" key="1">
    <citation type="journal article" date="2014" name="Nat. Commun.">
        <title>The emerging biofuel crop Camelina sativa retains a highly undifferentiated hexaploid genome structure.</title>
        <authorList>
            <person name="Kagale S."/>
            <person name="Koh C."/>
            <person name="Nixon J."/>
            <person name="Bollina V."/>
            <person name="Clarke W.E."/>
            <person name="Tuteja R."/>
            <person name="Spillane C."/>
            <person name="Robinson S.J."/>
            <person name="Links M.G."/>
            <person name="Clarke C."/>
            <person name="Higgins E.E."/>
            <person name="Huebert T."/>
            <person name="Sharpe A.G."/>
            <person name="Parkin I.A."/>
        </authorList>
    </citation>
    <scope>NUCLEOTIDE SEQUENCE [LARGE SCALE GENOMIC DNA]</scope>
    <source>
        <strain evidence="4">cv. DH55</strain>
    </source>
</reference>
<keyword evidence="2" id="KW-0472">Membrane</keyword>
<dbReference type="Gene3D" id="3.80.10.10">
    <property type="entry name" value="Ribonuclease Inhibitor"/>
    <property type="match status" value="2"/>
</dbReference>
<dbReference type="InterPro" id="IPR056845">
    <property type="entry name" value="LRR_Zer-1"/>
</dbReference>
<evidence type="ECO:0000259" key="3">
    <source>
        <dbReference type="Pfam" id="PF25013"/>
    </source>
</evidence>
<dbReference type="RefSeq" id="XP_010450137.1">
    <property type="nucleotide sequence ID" value="XM_010451835.1"/>
</dbReference>
<evidence type="ECO:0000313" key="5">
    <source>
        <dbReference type="RefSeq" id="XP_010450137.1"/>
    </source>
</evidence>
<feature type="region of interest" description="Disordered" evidence="1">
    <location>
        <begin position="1"/>
        <end position="22"/>
    </location>
</feature>
<evidence type="ECO:0000256" key="1">
    <source>
        <dbReference type="SAM" id="MobiDB-lite"/>
    </source>
</evidence>
<feature type="transmembrane region" description="Helical" evidence="2">
    <location>
        <begin position="577"/>
        <end position="602"/>
    </location>
</feature>
<evidence type="ECO:0000313" key="4">
    <source>
        <dbReference type="Proteomes" id="UP000694864"/>
    </source>
</evidence>
<name>A0ABM0V3A8_CAMSA</name>
<feature type="compositionally biased region" description="Polar residues" evidence="1">
    <location>
        <begin position="8"/>
        <end position="18"/>
    </location>
</feature>
<evidence type="ECO:0000256" key="2">
    <source>
        <dbReference type="SAM" id="Phobius"/>
    </source>
</evidence>
<organism evidence="4 5">
    <name type="scientific">Camelina sativa</name>
    <name type="common">False flax</name>
    <name type="synonym">Myagrum sativum</name>
    <dbReference type="NCBI Taxonomy" id="90675"/>
    <lineage>
        <taxon>Eukaryota</taxon>
        <taxon>Viridiplantae</taxon>
        <taxon>Streptophyta</taxon>
        <taxon>Embryophyta</taxon>
        <taxon>Tracheophyta</taxon>
        <taxon>Spermatophyta</taxon>
        <taxon>Magnoliopsida</taxon>
        <taxon>eudicotyledons</taxon>
        <taxon>Gunneridae</taxon>
        <taxon>Pentapetalae</taxon>
        <taxon>rosids</taxon>
        <taxon>malvids</taxon>
        <taxon>Brassicales</taxon>
        <taxon>Brassicaceae</taxon>
        <taxon>Camelineae</taxon>
        <taxon>Camelina</taxon>
    </lineage>
</organism>
<keyword evidence="2" id="KW-0812">Transmembrane</keyword>
<dbReference type="PANTHER" id="PTHR11017">
    <property type="entry name" value="LEUCINE-RICH REPEAT-CONTAINING PROTEIN"/>
    <property type="match status" value="1"/>
</dbReference>
<feature type="domain" description="Zer-1-like leucine-rich repeats region" evidence="3">
    <location>
        <begin position="140"/>
        <end position="201"/>
    </location>
</feature>
<reference evidence="5" key="2">
    <citation type="submission" date="2025-08" db="UniProtKB">
        <authorList>
            <consortium name="RefSeq"/>
        </authorList>
    </citation>
    <scope>IDENTIFICATION</scope>
    <source>
        <tissue evidence="5">Leaf</tissue>
    </source>
</reference>
<keyword evidence="4" id="KW-1185">Reference proteome</keyword>
<feature type="transmembrane region" description="Helical" evidence="2">
    <location>
        <begin position="614"/>
        <end position="633"/>
    </location>
</feature>
<proteinExistence type="predicted"/>
<protein>
    <submittedName>
        <fullName evidence="5">Disease resistance protein RPS6-like</fullName>
    </submittedName>
</protein>
<sequence length="635" mass="72746">MHGLVEQTGRQIVRQESGNKPAKQRILWHPDDIYADNAGTSKSEGVAVDVCVIPYSFHIKWIAFKPMHNLKFLNMYKHSQGLESRIQRNLEENLLVPRKLRLLHWDAYSYTTLPSNIRTDCLVELNLCYSKLTSLWGEAQRLTHLKRLDLTGCKDLKELPDLQEAVCLEELILEGCSSLKRIPKSICGLSTLKKLDLSNCDGVKNLKIIIRESEFTVFQSSSSGCCMRMRLIRMEIFDAKPYDIQGILIPNLSINGKINIELELLGGFAEHLCFISEKEIPHELMMLENQTPKLTSPPYNFKTLDIMRFSCSESSDPFKCCSFSDFPWLTELNLINLNIQEIPDDIHHMLVLEKLDLSGNGFRVLPTTMILLTNLKHLTLCNCCRLETLPELYQLESLTLSDCTSLQALVNLSHAQQDQSRYCLVELWIDNCKNVQSLSVQLTRFENLTYLDISRQDFETVPRSIKDFSSLVTLCLNYCKKLKSLKEALPLSLRYLYAHGCKSLDASVDHHVDHHDLSPCLQWKQDYSQITRFPAGRLSEEVPICACFRETKRSSTNQLTLSPISILFERLKPLLRAFASSIIVLCVCIYAISVCIHAISLFPKPDYFLQKVRSPLYLLNSLLIFIVSFFLFAQQ</sequence>
<accession>A0ABM0V3A8</accession>
<dbReference type="GeneID" id="104732302"/>
<dbReference type="InterPro" id="IPR044974">
    <property type="entry name" value="Disease_R_plants"/>
</dbReference>